<sequence length="90" mass="10106">MMPTKLARPKPAARQPMDIAEAALELRREIARVERTVAAGETSDELEGLRLALQRLDDGTYGICEACARRIPVERLQIMPATRWCVQCAR</sequence>
<evidence type="ECO:0000256" key="2">
    <source>
        <dbReference type="ARBA" id="ARBA00022771"/>
    </source>
</evidence>
<reference evidence="7" key="1">
    <citation type="submission" date="2023-07" db="EMBL/GenBank/DDBJ databases">
        <authorList>
            <person name="Haufschild T."/>
            <person name="Kallscheuer N."/>
            <person name="Hammer J."/>
            <person name="Kohn T."/>
            <person name="Kabuu M."/>
            <person name="Jogler M."/>
            <person name="Wohfarth N."/>
            <person name="Heuer A."/>
            <person name="Rohde M."/>
            <person name="van Teeseling M.C.F."/>
            <person name="Jogler C."/>
        </authorList>
    </citation>
    <scope>NUCLEOTIDE SEQUENCE</scope>
    <source>
        <strain evidence="6">Strain 138</strain>
        <strain evidence="7">Strain 318</strain>
    </source>
</reference>
<keyword evidence="2" id="KW-0863">Zinc-finger</keyword>
<evidence type="ECO:0000256" key="3">
    <source>
        <dbReference type="ARBA" id="ARBA00022833"/>
    </source>
</evidence>
<accession>A0AA49Q7T2</accession>
<dbReference type="KEGG" id="pspc:Strain318_002456"/>
<dbReference type="EMBL" id="CP130612">
    <property type="protein sequence ID" value="WKW13142.1"/>
    <property type="molecule type" value="Genomic_DNA"/>
</dbReference>
<dbReference type="InterPro" id="IPR000962">
    <property type="entry name" value="Znf_DskA_TraR"/>
</dbReference>
<gene>
    <name evidence="6" type="ORF">Strain138_002457</name>
    <name evidence="7" type="ORF">Strain318_002456</name>
</gene>
<evidence type="ECO:0000313" key="6">
    <source>
        <dbReference type="EMBL" id="WKW13142.1"/>
    </source>
</evidence>
<dbReference type="AlphaFoldDB" id="A0AA49Q7T2"/>
<dbReference type="PROSITE" id="PS01102">
    <property type="entry name" value="ZF_DKSA_1"/>
    <property type="match status" value="1"/>
</dbReference>
<dbReference type="SUPFAM" id="SSF57716">
    <property type="entry name" value="Glucocorticoid receptor-like (DNA-binding domain)"/>
    <property type="match status" value="1"/>
</dbReference>
<dbReference type="EMBL" id="CP130613">
    <property type="protein sequence ID" value="WKW16048.1"/>
    <property type="molecule type" value="Genomic_DNA"/>
</dbReference>
<evidence type="ECO:0000313" key="8">
    <source>
        <dbReference type="Proteomes" id="UP001229955"/>
    </source>
</evidence>
<evidence type="ECO:0000313" key="7">
    <source>
        <dbReference type="EMBL" id="WKW16048.1"/>
    </source>
</evidence>
<evidence type="ECO:0000256" key="1">
    <source>
        <dbReference type="ARBA" id="ARBA00022723"/>
    </source>
</evidence>
<evidence type="ECO:0000256" key="4">
    <source>
        <dbReference type="PROSITE-ProRule" id="PRU00510"/>
    </source>
</evidence>
<organism evidence="7 8">
    <name type="scientific">Pseudogemmatithrix spongiicola</name>
    <dbReference type="NCBI Taxonomy" id="3062599"/>
    <lineage>
        <taxon>Bacteria</taxon>
        <taxon>Pseudomonadati</taxon>
        <taxon>Gemmatimonadota</taxon>
        <taxon>Gemmatimonadia</taxon>
        <taxon>Gemmatimonadales</taxon>
        <taxon>Gemmatimonadaceae</taxon>
        <taxon>Pseudogemmatithrix</taxon>
    </lineage>
</organism>
<evidence type="ECO:0000259" key="5">
    <source>
        <dbReference type="Pfam" id="PF01258"/>
    </source>
</evidence>
<accession>A0AA49JWK6</accession>
<feature type="domain" description="Zinc finger DksA/TraR C4-type" evidence="5">
    <location>
        <begin position="59"/>
        <end position="90"/>
    </location>
</feature>
<dbReference type="Gene3D" id="1.20.120.910">
    <property type="entry name" value="DksA, coiled-coil domain"/>
    <property type="match status" value="1"/>
</dbReference>
<dbReference type="Proteomes" id="UP001229955">
    <property type="component" value="Chromosome"/>
</dbReference>
<dbReference type="Pfam" id="PF01258">
    <property type="entry name" value="zf-dskA_traR"/>
    <property type="match status" value="1"/>
</dbReference>
<feature type="zinc finger region" description="dksA C4-type" evidence="4">
    <location>
        <begin position="64"/>
        <end position="88"/>
    </location>
</feature>
<dbReference type="InterPro" id="IPR020458">
    <property type="entry name" value="Znf_DskA_TraR_CS"/>
</dbReference>
<protein>
    <submittedName>
        <fullName evidence="7">TraR/DksA C4-type zinc finger protein</fullName>
    </submittedName>
</protein>
<proteinExistence type="predicted"/>
<dbReference type="GO" id="GO:0008270">
    <property type="term" value="F:zinc ion binding"/>
    <property type="evidence" value="ECO:0007669"/>
    <property type="project" value="UniProtKB-KW"/>
</dbReference>
<dbReference type="PANTHER" id="PTHR33823">
    <property type="entry name" value="RNA POLYMERASE-BINDING TRANSCRIPTION FACTOR DKSA-RELATED"/>
    <property type="match status" value="1"/>
</dbReference>
<keyword evidence="8" id="KW-1185">Reference proteome</keyword>
<dbReference type="PROSITE" id="PS51128">
    <property type="entry name" value="ZF_DKSA_2"/>
    <property type="match status" value="1"/>
</dbReference>
<keyword evidence="1" id="KW-0479">Metal-binding</keyword>
<keyword evidence="3" id="KW-0862">Zinc</keyword>
<dbReference type="RefSeq" id="WP_367886003.1">
    <property type="nucleotide sequence ID" value="NZ_CP130612.1"/>
</dbReference>
<name>A0AA49Q7T2_9BACT</name>